<name>A0AAE1PUV9_9EUCA</name>
<feature type="compositionally biased region" description="Polar residues" evidence="1">
    <location>
        <begin position="1"/>
        <end position="15"/>
    </location>
</feature>
<organism evidence="2 3">
    <name type="scientific">Petrolisthes manimaculis</name>
    <dbReference type="NCBI Taxonomy" id="1843537"/>
    <lineage>
        <taxon>Eukaryota</taxon>
        <taxon>Metazoa</taxon>
        <taxon>Ecdysozoa</taxon>
        <taxon>Arthropoda</taxon>
        <taxon>Crustacea</taxon>
        <taxon>Multicrustacea</taxon>
        <taxon>Malacostraca</taxon>
        <taxon>Eumalacostraca</taxon>
        <taxon>Eucarida</taxon>
        <taxon>Decapoda</taxon>
        <taxon>Pleocyemata</taxon>
        <taxon>Anomura</taxon>
        <taxon>Galatheoidea</taxon>
        <taxon>Porcellanidae</taxon>
        <taxon>Petrolisthes</taxon>
    </lineage>
</organism>
<evidence type="ECO:0000256" key="1">
    <source>
        <dbReference type="SAM" id="MobiDB-lite"/>
    </source>
</evidence>
<dbReference type="Proteomes" id="UP001292094">
    <property type="component" value="Unassembled WGS sequence"/>
</dbReference>
<evidence type="ECO:0000313" key="2">
    <source>
        <dbReference type="EMBL" id="KAK4315300.1"/>
    </source>
</evidence>
<feature type="compositionally biased region" description="Basic and acidic residues" evidence="1">
    <location>
        <begin position="17"/>
        <end position="27"/>
    </location>
</feature>
<proteinExistence type="predicted"/>
<evidence type="ECO:0000313" key="3">
    <source>
        <dbReference type="Proteomes" id="UP001292094"/>
    </source>
</evidence>
<dbReference type="AlphaFoldDB" id="A0AAE1PUV9"/>
<gene>
    <name evidence="2" type="ORF">Pmani_013471</name>
</gene>
<protein>
    <submittedName>
        <fullName evidence="2">Uncharacterized protein</fullName>
    </submittedName>
</protein>
<feature type="region of interest" description="Disordered" evidence="1">
    <location>
        <begin position="1"/>
        <end position="27"/>
    </location>
</feature>
<accession>A0AAE1PUV9</accession>
<keyword evidence="3" id="KW-1185">Reference proteome</keyword>
<reference evidence="2" key="1">
    <citation type="submission" date="2023-11" db="EMBL/GenBank/DDBJ databases">
        <title>Genome assemblies of two species of porcelain crab, Petrolisthes cinctipes and Petrolisthes manimaculis (Anomura: Porcellanidae).</title>
        <authorList>
            <person name="Angst P."/>
        </authorList>
    </citation>
    <scope>NUCLEOTIDE SEQUENCE</scope>
    <source>
        <strain evidence="2">PB745_02</strain>
        <tissue evidence="2">Gill</tissue>
    </source>
</reference>
<dbReference type="EMBL" id="JAWZYT010001119">
    <property type="protein sequence ID" value="KAK4315300.1"/>
    <property type="molecule type" value="Genomic_DNA"/>
</dbReference>
<comment type="caution">
    <text evidence="2">The sequence shown here is derived from an EMBL/GenBank/DDBJ whole genome shotgun (WGS) entry which is preliminary data.</text>
</comment>
<sequence length="120" mass="13849">MSVTEGDTAGSSLDNSRGMDDQIKSWKKQRGVDKGKFTTKVRIFNNLALQNSPVEVLGDIFSETCGLFERVENINDEILQAEKEDSQSEHLDYIGELQKEKYDVQCRLLNYKTNKERQKW</sequence>